<comment type="caution">
    <text evidence="5">The sequence shown here is derived from an EMBL/GenBank/DDBJ whole genome shotgun (WGS) entry which is preliminary data.</text>
</comment>
<dbReference type="GO" id="GO:0030091">
    <property type="term" value="P:protein repair"/>
    <property type="evidence" value="ECO:0007669"/>
    <property type="project" value="InterPro"/>
</dbReference>
<gene>
    <name evidence="5" type="ORF">Amme_008_015</name>
</gene>
<comment type="catalytic activity">
    <reaction evidence="3">
        <text>L-methionyl-[protein] + [thioredoxin]-disulfide + H2O = L-methionyl-(R)-S-oxide-[protein] + [thioredoxin]-dithiol</text>
        <dbReference type="Rhea" id="RHEA:24164"/>
        <dbReference type="Rhea" id="RHEA-COMP:10698"/>
        <dbReference type="Rhea" id="RHEA-COMP:10700"/>
        <dbReference type="Rhea" id="RHEA-COMP:12313"/>
        <dbReference type="Rhea" id="RHEA-COMP:12314"/>
        <dbReference type="ChEBI" id="CHEBI:15377"/>
        <dbReference type="ChEBI" id="CHEBI:16044"/>
        <dbReference type="ChEBI" id="CHEBI:29950"/>
        <dbReference type="ChEBI" id="CHEBI:45764"/>
        <dbReference type="ChEBI" id="CHEBI:50058"/>
        <dbReference type="EC" id="1.8.4.12"/>
    </reaction>
</comment>
<accession>A0A023D253</accession>
<reference evidence="6" key="1">
    <citation type="journal article" date="2014" name="FEMS Microbiol. Lett.">
        <title>Draft Genomic DNA Sequence of the Facultatively Methylotrophic Bacterium Acidomonas methanolica type strain MB58.</title>
        <authorList>
            <person name="Higashiura N."/>
            <person name="Hadano H."/>
            <person name="Hirakawa H."/>
            <person name="Matsutani M."/>
            <person name="Takabe S."/>
            <person name="Matsushita K."/>
            <person name="Azuma Y."/>
        </authorList>
    </citation>
    <scope>NUCLEOTIDE SEQUENCE [LARGE SCALE GENOMIC DNA]</scope>
    <source>
        <strain evidence="6">MB58</strain>
    </source>
</reference>
<dbReference type="InterPro" id="IPR002579">
    <property type="entry name" value="Met_Sox_Rdtase_MsrB_dom"/>
</dbReference>
<dbReference type="NCBIfam" id="TIGR00357">
    <property type="entry name" value="peptide-methionine (R)-S-oxide reductase MsrB"/>
    <property type="match status" value="1"/>
</dbReference>
<evidence type="ECO:0000313" key="5">
    <source>
        <dbReference type="EMBL" id="GAJ27850.1"/>
    </source>
</evidence>
<dbReference type="GO" id="GO:0005737">
    <property type="term" value="C:cytoplasm"/>
    <property type="evidence" value="ECO:0007669"/>
    <property type="project" value="TreeGrafter"/>
</dbReference>
<dbReference type="GO" id="GO:0033743">
    <property type="term" value="F:peptide-methionine (R)-S-oxide reductase activity"/>
    <property type="evidence" value="ECO:0007669"/>
    <property type="project" value="UniProtKB-EC"/>
</dbReference>
<sequence length="200" mass="21739">MRSSEAGKKLQRRLHDVVCAKIPHGGVTAQSLAAKNAATTHNKGGHFMTSRRQFCLASVAMAVVGRARAVEHYPVTHTDAEWHRLLTPAQYDVLRDAGTEAPWSSPLLNEHRPGRFACAGCDTAAFDARTKFDSGTGWPSFDRALPHAVRERSDDSLGMERTEVLCATCGSHLGHVFDDGPQPTGLRYCMNGVALSFHTA</sequence>
<dbReference type="InterPro" id="IPR028427">
    <property type="entry name" value="Met_Sox_Rdtase_MsrB"/>
</dbReference>
<dbReference type="EC" id="1.8.4.12" evidence="1"/>
<keyword evidence="6" id="KW-1185">Reference proteome</keyword>
<proteinExistence type="predicted"/>
<dbReference type="PANTHER" id="PTHR10173:SF57">
    <property type="entry name" value="PEPTIDE-METHIONINE (R)-S-OXIDE REDUCTASE"/>
    <property type="match status" value="1"/>
</dbReference>
<evidence type="ECO:0000256" key="1">
    <source>
        <dbReference type="ARBA" id="ARBA00012499"/>
    </source>
</evidence>
<dbReference type="Gene3D" id="2.170.150.20">
    <property type="entry name" value="Peptide methionine sulfoxide reductase"/>
    <property type="match status" value="1"/>
</dbReference>
<feature type="domain" description="MsrB" evidence="4">
    <location>
        <begin position="79"/>
        <end position="200"/>
    </location>
</feature>
<dbReference type="Pfam" id="PF01641">
    <property type="entry name" value="SelR"/>
    <property type="match status" value="1"/>
</dbReference>
<dbReference type="Proteomes" id="UP000019760">
    <property type="component" value="Unassembled WGS sequence"/>
</dbReference>
<dbReference type="AlphaFoldDB" id="A0A023D253"/>
<name>A0A023D253_ACIMT</name>
<dbReference type="PANTHER" id="PTHR10173">
    <property type="entry name" value="METHIONINE SULFOXIDE REDUCTASE"/>
    <property type="match status" value="1"/>
</dbReference>
<dbReference type="EMBL" id="BAND01000008">
    <property type="protein sequence ID" value="GAJ27850.1"/>
    <property type="molecule type" value="Genomic_DNA"/>
</dbReference>
<evidence type="ECO:0000256" key="3">
    <source>
        <dbReference type="ARBA" id="ARBA00048488"/>
    </source>
</evidence>
<evidence type="ECO:0000259" key="4">
    <source>
        <dbReference type="PROSITE" id="PS51790"/>
    </source>
</evidence>
<dbReference type="GO" id="GO:0006979">
    <property type="term" value="P:response to oxidative stress"/>
    <property type="evidence" value="ECO:0007669"/>
    <property type="project" value="InterPro"/>
</dbReference>
<reference evidence="5 6" key="2">
    <citation type="journal article" date="2014" name="FEMS Microbiol. Lett.">
        <title>Draft genomic DNA sequence of the facultatively methylotrophic bacterium Acidomonas methanolica type strain MB58.</title>
        <authorList>
            <person name="Higashiura N."/>
            <person name="Hadano H."/>
            <person name="Hirakawa H."/>
            <person name="Matsutani M."/>
            <person name="Takabe S."/>
            <person name="Matsushita K."/>
            <person name="Azuma Y."/>
        </authorList>
    </citation>
    <scope>NUCLEOTIDE SEQUENCE [LARGE SCALE GENOMIC DNA]</scope>
    <source>
        <strain evidence="5 6">MB58</strain>
    </source>
</reference>
<dbReference type="SUPFAM" id="SSF51316">
    <property type="entry name" value="Mss4-like"/>
    <property type="match status" value="1"/>
</dbReference>
<keyword evidence="2" id="KW-0560">Oxidoreductase</keyword>
<organism evidence="5 6">
    <name type="scientific">Acidomonas methanolica NBRC 104435</name>
    <dbReference type="NCBI Taxonomy" id="1231351"/>
    <lineage>
        <taxon>Bacteria</taxon>
        <taxon>Pseudomonadati</taxon>
        <taxon>Pseudomonadota</taxon>
        <taxon>Alphaproteobacteria</taxon>
        <taxon>Acetobacterales</taxon>
        <taxon>Acetobacteraceae</taxon>
        <taxon>Acidomonas</taxon>
    </lineage>
</organism>
<evidence type="ECO:0000313" key="6">
    <source>
        <dbReference type="Proteomes" id="UP000019760"/>
    </source>
</evidence>
<dbReference type="InterPro" id="IPR011057">
    <property type="entry name" value="Mss4-like_sf"/>
</dbReference>
<dbReference type="PROSITE" id="PS51790">
    <property type="entry name" value="MSRB"/>
    <property type="match status" value="1"/>
</dbReference>
<protein>
    <recommendedName>
        <fullName evidence="1">peptide-methionine (R)-S-oxide reductase</fullName>
        <ecNumber evidence="1">1.8.4.12</ecNumber>
    </recommendedName>
</protein>
<evidence type="ECO:0000256" key="2">
    <source>
        <dbReference type="ARBA" id="ARBA00023002"/>
    </source>
</evidence>